<sequence>MNKASFSLLSFWSHSGPPMILDHHQLKPQTYYSTFLPLPLPLPPPPTPPLPQPPLYFSSLHSPSIFNHHSRPLISPKISTSSITPLGQAYSVFISLLISGDLVHQSTLGSLIHLPSTPLLSVRRLTTPTSISDELSSNSGKKPRPIRQQSLPATRSQFEPEQFTKPASIPFIWEQIPGQAKDRKTPNSNQPPNSHSICSSTPSIDESETLSILSMSFSCETNSDNESSKSFNFNSQTREYLLNRFLPAAKSMIVETPQYVTKKHEAPIMEPPKYVKKVYSGELRPMLLEKYPINKANNQANEDVEEEDKSVVVDECKKKLRKKGLGFGFFLPRICTKRSSWSLNPMPVTKSKVHQSQSPVSDSVPTIPRLSRRGSYSGPLTPSLEKQAMDVVIKKRAESQSKEANETRHKSGPLTRSGNSLPSSPHRSLSRSGQISPYRNESPRSPFHDGARFLGLPKEVQNRVVQPKTCPSLNVKSHFSPRLMHDSPPLAPEKTLYIDWNEKITNLTTNETKIEPNGDTDGSVPVPPLPKSPSESWLRRKMSLRSPFPRKTQPVPVDQSPKNGPKWETIVKTSNVRHDHARYSEELLNVSKYTEVSF</sequence>
<dbReference type="Proteomes" id="UP001229421">
    <property type="component" value="Unassembled WGS sequence"/>
</dbReference>
<evidence type="ECO:0000313" key="2">
    <source>
        <dbReference type="EMBL" id="KAK1424813.1"/>
    </source>
</evidence>
<feature type="compositionally biased region" description="Polar residues" evidence="1">
    <location>
        <begin position="130"/>
        <end position="140"/>
    </location>
</feature>
<keyword evidence="3" id="KW-1185">Reference proteome</keyword>
<evidence type="ECO:0000313" key="3">
    <source>
        <dbReference type="Proteomes" id="UP001229421"/>
    </source>
</evidence>
<evidence type="ECO:0000256" key="1">
    <source>
        <dbReference type="SAM" id="MobiDB-lite"/>
    </source>
</evidence>
<feature type="compositionally biased region" description="Polar residues" evidence="1">
    <location>
        <begin position="147"/>
        <end position="159"/>
    </location>
</feature>
<proteinExistence type="predicted"/>
<gene>
    <name evidence="2" type="ORF">QVD17_20151</name>
</gene>
<reference evidence="2" key="1">
    <citation type="journal article" date="2023" name="bioRxiv">
        <title>Improved chromosome-level genome assembly for marigold (Tagetes erecta).</title>
        <authorList>
            <person name="Jiang F."/>
            <person name="Yuan L."/>
            <person name="Wang S."/>
            <person name="Wang H."/>
            <person name="Xu D."/>
            <person name="Wang A."/>
            <person name="Fan W."/>
        </authorList>
    </citation>
    <scope>NUCLEOTIDE SEQUENCE</scope>
    <source>
        <strain evidence="2">WSJ</strain>
        <tissue evidence="2">Leaf</tissue>
    </source>
</reference>
<feature type="region of interest" description="Disordered" evidence="1">
    <location>
        <begin position="342"/>
        <end position="452"/>
    </location>
</feature>
<feature type="region of interest" description="Disordered" evidence="1">
    <location>
        <begin position="180"/>
        <end position="202"/>
    </location>
</feature>
<dbReference type="EMBL" id="JAUHHV010000005">
    <property type="protein sequence ID" value="KAK1424813.1"/>
    <property type="molecule type" value="Genomic_DNA"/>
</dbReference>
<accession>A0AAD8KL62</accession>
<dbReference type="PANTHER" id="PTHR33671:SF3">
    <property type="entry name" value="F28N24.8 PROTEIN"/>
    <property type="match status" value="1"/>
</dbReference>
<feature type="compositionally biased region" description="Polar residues" evidence="1">
    <location>
        <begin position="186"/>
        <end position="202"/>
    </location>
</feature>
<feature type="compositionally biased region" description="Basic and acidic residues" evidence="1">
    <location>
        <begin position="392"/>
        <end position="409"/>
    </location>
</feature>
<feature type="region of interest" description="Disordered" evidence="1">
    <location>
        <begin position="511"/>
        <end position="567"/>
    </location>
</feature>
<feature type="compositionally biased region" description="Low complexity" evidence="1">
    <location>
        <begin position="420"/>
        <end position="432"/>
    </location>
</feature>
<comment type="caution">
    <text evidence="2">The sequence shown here is derived from an EMBL/GenBank/DDBJ whole genome shotgun (WGS) entry which is preliminary data.</text>
</comment>
<name>A0AAD8KL62_TARER</name>
<dbReference type="Pfam" id="PF05097">
    <property type="entry name" value="DUF688"/>
    <property type="match status" value="1"/>
</dbReference>
<feature type="compositionally biased region" description="Polar residues" evidence="1">
    <location>
        <begin position="354"/>
        <end position="364"/>
    </location>
</feature>
<organism evidence="2 3">
    <name type="scientific">Tagetes erecta</name>
    <name type="common">African marigold</name>
    <dbReference type="NCBI Taxonomy" id="13708"/>
    <lineage>
        <taxon>Eukaryota</taxon>
        <taxon>Viridiplantae</taxon>
        <taxon>Streptophyta</taxon>
        <taxon>Embryophyta</taxon>
        <taxon>Tracheophyta</taxon>
        <taxon>Spermatophyta</taxon>
        <taxon>Magnoliopsida</taxon>
        <taxon>eudicotyledons</taxon>
        <taxon>Gunneridae</taxon>
        <taxon>Pentapetalae</taxon>
        <taxon>asterids</taxon>
        <taxon>campanulids</taxon>
        <taxon>Asterales</taxon>
        <taxon>Asteraceae</taxon>
        <taxon>Asteroideae</taxon>
        <taxon>Heliantheae alliance</taxon>
        <taxon>Tageteae</taxon>
        <taxon>Tagetes</taxon>
    </lineage>
</organism>
<dbReference type="PANTHER" id="PTHR33671">
    <property type="entry name" value="N-METHYLTRANSFERASE, PUTATIVE (DUF688)-RELATED"/>
    <property type="match status" value="1"/>
</dbReference>
<dbReference type="AlphaFoldDB" id="A0AAD8KL62"/>
<protein>
    <submittedName>
        <fullName evidence="2">Uncharacterized protein</fullName>
    </submittedName>
</protein>
<feature type="region of interest" description="Disordered" evidence="1">
    <location>
        <begin position="130"/>
        <end position="161"/>
    </location>
</feature>
<dbReference type="InterPro" id="IPR007789">
    <property type="entry name" value="DUF688"/>
</dbReference>